<dbReference type="InterPro" id="IPR001138">
    <property type="entry name" value="Zn2Cys6_DnaBD"/>
</dbReference>
<protein>
    <recommendedName>
        <fullName evidence="7">Zn(2)-C6 fungal-type domain-containing protein</fullName>
    </recommendedName>
</protein>
<dbReference type="CDD" id="cd20302">
    <property type="entry name" value="cupin_DAD"/>
    <property type="match status" value="1"/>
</dbReference>
<evidence type="ECO:0000313" key="9">
    <source>
        <dbReference type="Proteomes" id="UP000326950"/>
    </source>
</evidence>
<dbReference type="EMBL" id="ML738589">
    <property type="protein sequence ID" value="KAE8167483.1"/>
    <property type="molecule type" value="Genomic_DNA"/>
</dbReference>
<evidence type="ECO:0000256" key="5">
    <source>
        <dbReference type="ARBA" id="ARBA00023242"/>
    </source>
</evidence>
<dbReference type="InterPro" id="IPR036864">
    <property type="entry name" value="Zn2-C6_fun-type_DNA-bd_sf"/>
</dbReference>
<keyword evidence="3" id="KW-0238">DNA-binding</keyword>
<feature type="region of interest" description="Disordered" evidence="6">
    <location>
        <begin position="1"/>
        <end position="28"/>
    </location>
</feature>
<keyword evidence="2" id="KW-0805">Transcription regulation</keyword>
<feature type="compositionally biased region" description="Polar residues" evidence="6">
    <location>
        <begin position="316"/>
        <end position="328"/>
    </location>
</feature>
<dbReference type="GO" id="GO:0008270">
    <property type="term" value="F:zinc ion binding"/>
    <property type="evidence" value="ECO:0007669"/>
    <property type="project" value="InterPro"/>
</dbReference>
<evidence type="ECO:0000256" key="2">
    <source>
        <dbReference type="ARBA" id="ARBA00023015"/>
    </source>
</evidence>
<dbReference type="PANTHER" id="PTHR37534">
    <property type="entry name" value="TRANSCRIPTIONAL ACTIVATOR PROTEIN UGA3"/>
    <property type="match status" value="1"/>
</dbReference>
<dbReference type="OrthoDB" id="4525710at2759"/>
<sequence length="804" mass="90165">MAAESSNPDHTLPSRPAPSKSAAVANNEESKLTALEKAELALADKYSSPDVYIDGEKDTCWHPWLNNLELKPLRFETRTGTFVVVLRSLEDTWLGKHRHRGSVTAVTLKGEWNYKEYDWIAKPGDYVVENPGTIHTLHMSKGAEVVFTITGSLEYFHDDDTLKNTMDIFSYAHLYYEHCRKQGIKPNDGLWYYLTCRSRKVKCDGRKAFCRNCERARVECIPSELVSFRHWRHPSLCEDGYLGLWEPDQTWVEVRIDALGVASYDFVDETNTIADEYEIISEEPIALRPSNPSEICPKRTCTTRNASAHGAFPATDQESTTPLPSSPTRWDETRGDTIEHATPADIEQAYLENGTSVVQFRTESDGIDDGERVRSMAISRSSNSTDDTRVTANRGAEALLSMRSHTLDPRLNYTSSNISPPLSESSQRYWRQGSPVTSVTVLPTPDKLAPAAPLSSQEEAWLLRQFSTEVGTWMDLSDLSETFSKKVCRLAMQDPLLKAASIACAAKQQFLIGKLPNGMDIAQRNYNTAISLLIDRLGNNDEPFVSYGFAATVICSCYEMLDAPASDWQRHLDGVFSFSKVRRVNGSSGGIQQAGFWSIARQEVVCSIIHRSKLRLDPDLWAIDLNNIGQEGSEDLVNNQVLTILAKVVNFIACSDATSTSDALKEWYGLCDLLNHWNRSVKGRSFMDPVSVYKEDASSWQMFHLAQILLLTSCPTQDGSCMLAFRRIEGKLLYHARQICGIAQSKPHGSCRVNSVQPIYYAGCCFSNNDEREAAIKFLEDIESDTGWAAKYRAWDLRSLCTDI</sequence>
<keyword evidence="5" id="KW-0539">Nucleus</keyword>
<evidence type="ECO:0000256" key="4">
    <source>
        <dbReference type="ARBA" id="ARBA00023163"/>
    </source>
</evidence>
<evidence type="ECO:0000256" key="3">
    <source>
        <dbReference type="ARBA" id="ARBA00023125"/>
    </source>
</evidence>
<comment type="subcellular location">
    <subcellularLocation>
        <location evidence="1">Nucleus</location>
    </subcellularLocation>
</comment>
<dbReference type="CDD" id="cd00067">
    <property type="entry name" value="GAL4"/>
    <property type="match status" value="1"/>
</dbReference>
<dbReference type="GO" id="GO:0000981">
    <property type="term" value="F:DNA-binding transcription factor activity, RNA polymerase II-specific"/>
    <property type="evidence" value="ECO:0007669"/>
    <property type="project" value="InterPro"/>
</dbReference>
<gene>
    <name evidence="8" type="ORF">BDV40DRAFT_295589</name>
</gene>
<proteinExistence type="predicted"/>
<reference evidence="8 9" key="1">
    <citation type="submission" date="2019-04" db="EMBL/GenBank/DDBJ databases">
        <title>Friends and foes A comparative genomics study of 23 Aspergillus species from section Flavi.</title>
        <authorList>
            <consortium name="DOE Joint Genome Institute"/>
            <person name="Kjaerbolling I."/>
            <person name="Vesth T."/>
            <person name="Frisvad J.C."/>
            <person name="Nybo J.L."/>
            <person name="Theobald S."/>
            <person name="Kildgaard S."/>
            <person name="Isbrandt T."/>
            <person name="Kuo A."/>
            <person name="Sato A."/>
            <person name="Lyhne E.K."/>
            <person name="Kogle M.E."/>
            <person name="Wiebenga A."/>
            <person name="Kun R.S."/>
            <person name="Lubbers R.J."/>
            <person name="Makela M.R."/>
            <person name="Barry K."/>
            <person name="Chovatia M."/>
            <person name="Clum A."/>
            <person name="Daum C."/>
            <person name="Haridas S."/>
            <person name="He G."/>
            <person name="LaButti K."/>
            <person name="Lipzen A."/>
            <person name="Mondo S."/>
            <person name="Riley R."/>
            <person name="Salamov A."/>
            <person name="Simmons B.A."/>
            <person name="Magnuson J.K."/>
            <person name="Henrissat B."/>
            <person name="Mortensen U.H."/>
            <person name="Larsen T.O."/>
            <person name="Devries R.P."/>
            <person name="Grigoriev I.V."/>
            <person name="Machida M."/>
            <person name="Baker S.E."/>
            <person name="Andersen M.R."/>
        </authorList>
    </citation>
    <scope>NUCLEOTIDE SEQUENCE [LARGE SCALE GENOMIC DNA]</scope>
    <source>
        <strain evidence="8 9">CBS 117626</strain>
    </source>
</reference>
<organism evidence="8 9">
    <name type="scientific">Aspergillus tamarii</name>
    <dbReference type="NCBI Taxonomy" id="41984"/>
    <lineage>
        <taxon>Eukaryota</taxon>
        <taxon>Fungi</taxon>
        <taxon>Dikarya</taxon>
        <taxon>Ascomycota</taxon>
        <taxon>Pezizomycotina</taxon>
        <taxon>Eurotiomycetes</taxon>
        <taxon>Eurotiomycetidae</taxon>
        <taxon>Eurotiales</taxon>
        <taxon>Aspergillaceae</taxon>
        <taxon>Aspergillus</taxon>
        <taxon>Aspergillus subgen. Circumdati</taxon>
    </lineage>
</organism>
<evidence type="ECO:0000313" key="8">
    <source>
        <dbReference type="EMBL" id="KAE8167483.1"/>
    </source>
</evidence>
<name>A0A5N6V9I0_ASPTM</name>
<dbReference type="InterPro" id="IPR021858">
    <property type="entry name" value="Fun_TF"/>
</dbReference>
<evidence type="ECO:0000259" key="7">
    <source>
        <dbReference type="PROSITE" id="PS50048"/>
    </source>
</evidence>
<dbReference type="PANTHER" id="PTHR37534:SF9">
    <property type="entry name" value="ZN(II)2CYS6 TRANSCRIPTION FACTOR (EUROFUNG)"/>
    <property type="match status" value="1"/>
</dbReference>
<accession>A0A5N6V9I0</accession>
<dbReference type="GO" id="GO:0045944">
    <property type="term" value="P:positive regulation of transcription by RNA polymerase II"/>
    <property type="evidence" value="ECO:0007669"/>
    <property type="project" value="TreeGrafter"/>
</dbReference>
<dbReference type="InterPro" id="IPR011051">
    <property type="entry name" value="RmlC_Cupin_sf"/>
</dbReference>
<dbReference type="Pfam" id="PF00172">
    <property type="entry name" value="Zn_clus"/>
    <property type="match status" value="1"/>
</dbReference>
<keyword evidence="9" id="KW-1185">Reference proteome</keyword>
<dbReference type="Gene3D" id="4.10.240.10">
    <property type="entry name" value="Zn(2)-C6 fungal-type DNA-binding domain"/>
    <property type="match status" value="1"/>
</dbReference>
<dbReference type="GO" id="GO:0000976">
    <property type="term" value="F:transcription cis-regulatory region binding"/>
    <property type="evidence" value="ECO:0007669"/>
    <property type="project" value="TreeGrafter"/>
</dbReference>
<dbReference type="InterPro" id="IPR025979">
    <property type="entry name" value="ChrR-like_cupin_dom"/>
</dbReference>
<dbReference type="Gene3D" id="2.60.120.10">
    <property type="entry name" value="Jelly Rolls"/>
    <property type="match status" value="1"/>
</dbReference>
<keyword evidence="4" id="KW-0804">Transcription</keyword>
<dbReference type="GO" id="GO:0005634">
    <property type="term" value="C:nucleus"/>
    <property type="evidence" value="ECO:0007669"/>
    <property type="project" value="UniProtKB-SubCell"/>
</dbReference>
<evidence type="ECO:0000256" key="1">
    <source>
        <dbReference type="ARBA" id="ARBA00004123"/>
    </source>
</evidence>
<dbReference type="SUPFAM" id="SSF57701">
    <property type="entry name" value="Zn2/Cys6 DNA-binding domain"/>
    <property type="match status" value="1"/>
</dbReference>
<dbReference type="AlphaFoldDB" id="A0A5N6V9I0"/>
<dbReference type="InterPro" id="IPR014710">
    <property type="entry name" value="RmlC-like_jellyroll"/>
</dbReference>
<feature type="region of interest" description="Disordered" evidence="6">
    <location>
        <begin position="308"/>
        <end position="330"/>
    </location>
</feature>
<dbReference type="Pfam" id="PF12973">
    <property type="entry name" value="Cupin_7"/>
    <property type="match status" value="1"/>
</dbReference>
<dbReference type="Pfam" id="PF11951">
    <property type="entry name" value="Fungal_trans_2"/>
    <property type="match status" value="1"/>
</dbReference>
<feature type="domain" description="Zn(2)-C6 fungal-type" evidence="7">
    <location>
        <begin position="196"/>
        <end position="220"/>
    </location>
</feature>
<evidence type="ECO:0000256" key="6">
    <source>
        <dbReference type="SAM" id="MobiDB-lite"/>
    </source>
</evidence>
<dbReference type="PROSITE" id="PS50048">
    <property type="entry name" value="ZN2_CY6_FUNGAL_2"/>
    <property type="match status" value="1"/>
</dbReference>
<dbReference type="SUPFAM" id="SSF51182">
    <property type="entry name" value="RmlC-like cupins"/>
    <property type="match status" value="1"/>
</dbReference>
<dbReference type="Proteomes" id="UP000326950">
    <property type="component" value="Unassembled WGS sequence"/>
</dbReference>